<dbReference type="Proteomes" id="UP000006514">
    <property type="component" value="Unassembled WGS sequence"/>
</dbReference>
<organism evidence="3 4">
    <name type="scientific">Auricularia subglabra (strain TFB-10046 / SS5)</name>
    <name type="common">White-rot fungus</name>
    <name type="synonym">Auricularia delicata (strain TFB10046)</name>
    <dbReference type="NCBI Taxonomy" id="717982"/>
    <lineage>
        <taxon>Eukaryota</taxon>
        <taxon>Fungi</taxon>
        <taxon>Dikarya</taxon>
        <taxon>Basidiomycota</taxon>
        <taxon>Agaricomycotina</taxon>
        <taxon>Agaricomycetes</taxon>
        <taxon>Auriculariales</taxon>
        <taxon>Auriculariaceae</taxon>
        <taxon>Auricularia</taxon>
    </lineage>
</organism>
<dbReference type="AlphaFoldDB" id="J0WIX3"/>
<evidence type="ECO:0000256" key="2">
    <source>
        <dbReference type="SAM" id="SignalP"/>
    </source>
</evidence>
<proteinExistence type="predicted"/>
<evidence type="ECO:0000256" key="1">
    <source>
        <dbReference type="SAM" id="MobiDB-lite"/>
    </source>
</evidence>
<feature type="region of interest" description="Disordered" evidence="1">
    <location>
        <begin position="158"/>
        <end position="180"/>
    </location>
</feature>
<keyword evidence="4" id="KW-1185">Reference proteome</keyword>
<dbReference type="KEGG" id="adl:AURDEDRAFT_178724"/>
<protein>
    <submittedName>
        <fullName evidence="3">Uncharacterized protein</fullName>
    </submittedName>
</protein>
<name>J0WIX3_AURST</name>
<reference evidence="4" key="1">
    <citation type="journal article" date="2012" name="Science">
        <title>The Paleozoic origin of enzymatic lignin decomposition reconstructed from 31 fungal genomes.</title>
        <authorList>
            <person name="Floudas D."/>
            <person name="Binder M."/>
            <person name="Riley R."/>
            <person name="Barry K."/>
            <person name="Blanchette R.A."/>
            <person name="Henrissat B."/>
            <person name="Martinez A.T."/>
            <person name="Otillar R."/>
            <person name="Spatafora J.W."/>
            <person name="Yadav J.S."/>
            <person name="Aerts A."/>
            <person name="Benoit I."/>
            <person name="Boyd A."/>
            <person name="Carlson A."/>
            <person name="Copeland A."/>
            <person name="Coutinho P.M."/>
            <person name="de Vries R.P."/>
            <person name="Ferreira P."/>
            <person name="Findley K."/>
            <person name="Foster B."/>
            <person name="Gaskell J."/>
            <person name="Glotzer D."/>
            <person name="Gorecki P."/>
            <person name="Heitman J."/>
            <person name="Hesse C."/>
            <person name="Hori C."/>
            <person name="Igarashi K."/>
            <person name="Jurgens J.A."/>
            <person name="Kallen N."/>
            <person name="Kersten P."/>
            <person name="Kohler A."/>
            <person name="Kuees U."/>
            <person name="Kumar T.K.A."/>
            <person name="Kuo A."/>
            <person name="LaButti K."/>
            <person name="Larrondo L.F."/>
            <person name="Lindquist E."/>
            <person name="Ling A."/>
            <person name="Lombard V."/>
            <person name="Lucas S."/>
            <person name="Lundell T."/>
            <person name="Martin R."/>
            <person name="McLaughlin D.J."/>
            <person name="Morgenstern I."/>
            <person name="Morin E."/>
            <person name="Murat C."/>
            <person name="Nagy L.G."/>
            <person name="Nolan M."/>
            <person name="Ohm R.A."/>
            <person name="Patyshakuliyeva A."/>
            <person name="Rokas A."/>
            <person name="Ruiz-Duenas F.J."/>
            <person name="Sabat G."/>
            <person name="Salamov A."/>
            <person name="Samejima M."/>
            <person name="Schmutz J."/>
            <person name="Slot J.C."/>
            <person name="St John F."/>
            <person name="Stenlid J."/>
            <person name="Sun H."/>
            <person name="Sun S."/>
            <person name="Syed K."/>
            <person name="Tsang A."/>
            <person name="Wiebenga A."/>
            <person name="Young D."/>
            <person name="Pisabarro A."/>
            <person name="Eastwood D.C."/>
            <person name="Martin F."/>
            <person name="Cullen D."/>
            <person name="Grigoriev I.V."/>
            <person name="Hibbett D.S."/>
        </authorList>
    </citation>
    <scope>NUCLEOTIDE SEQUENCE [LARGE SCALE GENOMIC DNA]</scope>
    <source>
        <strain evidence="4">TFB10046</strain>
    </source>
</reference>
<accession>J0WIX3</accession>
<feature type="chain" id="PRO_5003740635" evidence="2">
    <location>
        <begin position="22"/>
        <end position="225"/>
    </location>
</feature>
<sequence>MLIPLRALALISWQHLRACLAGLLCYSPLDLLRARCPPQPPSPSRADHRETASLSWNPSGLAMWADVAKPLVAFFLPLSADSTPAPPPPSLQALNTIQFSSTTSLALKLALGGVQTRRQPRSESGIALLGCLEAAPHAVSSSEPREDTVAVALHDPLPPAVPRSTTPAANDDSSVATRVEEHSRLDTRGLHIHEDAGCAGKLARAILTRILPVYLATGSLAPSWH</sequence>
<keyword evidence="2" id="KW-0732">Signal</keyword>
<gene>
    <name evidence="3" type="ORF">AURDEDRAFT_178724</name>
</gene>
<feature type="compositionally biased region" description="Polar residues" evidence="1">
    <location>
        <begin position="163"/>
        <end position="176"/>
    </location>
</feature>
<evidence type="ECO:0000313" key="4">
    <source>
        <dbReference type="Proteomes" id="UP000006514"/>
    </source>
</evidence>
<dbReference type="InParanoid" id="J0WIX3"/>
<feature type="signal peptide" evidence="2">
    <location>
        <begin position="1"/>
        <end position="21"/>
    </location>
</feature>
<evidence type="ECO:0000313" key="3">
    <source>
        <dbReference type="EMBL" id="EJD32238.1"/>
    </source>
</evidence>
<dbReference type="EMBL" id="JH689183">
    <property type="protein sequence ID" value="EJD32238.1"/>
    <property type="molecule type" value="Genomic_DNA"/>
</dbReference>